<proteinExistence type="predicted"/>
<dbReference type="OrthoDB" id="195736at2759"/>
<dbReference type="EMBL" id="SNRW01013528">
    <property type="protein sequence ID" value="KAA6372516.1"/>
    <property type="molecule type" value="Genomic_DNA"/>
</dbReference>
<organism evidence="2 3">
    <name type="scientific">Streblomastix strix</name>
    <dbReference type="NCBI Taxonomy" id="222440"/>
    <lineage>
        <taxon>Eukaryota</taxon>
        <taxon>Metamonada</taxon>
        <taxon>Preaxostyla</taxon>
        <taxon>Oxymonadida</taxon>
        <taxon>Streblomastigidae</taxon>
        <taxon>Streblomastix</taxon>
    </lineage>
</organism>
<evidence type="ECO:0000313" key="2">
    <source>
        <dbReference type="EMBL" id="KAA6372516.1"/>
    </source>
</evidence>
<dbReference type="Gene3D" id="1.25.10.10">
    <property type="entry name" value="Leucine-rich Repeat Variant"/>
    <property type="match status" value="1"/>
</dbReference>
<dbReference type="Proteomes" id="UP000324800">
    <property type="component" value="Unassembled WGS sequence"/>
</dbReference>
<feature type="region of interest" description="Disordered" evidence="1">
    <location>
        <begin position="244"/>
        <end position="311"/>
    </location>
</feature>
<sequence>MEKETLRFDETTFFTKQSDSLGIGNIPQLAIAIRSSDKNIQIPALKSLLNIVVNVPESVEALYENDVVSVLNKYIGGAQEGEIYVLSSTILHVIGVRSKVEDASVRAGAATESLIQIIHSSNEKESKSGSKALCELVEENSQIRNSLLSTGFAQVVLHKLTSNTQIETKSSSSSSPENSTPIFIKIGLLNVVQRLTEEEKGLESLIVLIPVLEELKSNGENQLKSKAKNLLLILSQIIGINSQNSNSNSNLKEKDQKIQQMEESNKRKDEELRINDQELLKMKNERDKEKQRAEQAEQDKNKEKQEKQRKEEEIKFLKAEIDQMKKNIEKLKPKQETQKKESSPIQDYPIQIINNDPPEIVLSDIDGIMKKISKKTDKWTTVSLTQILENAIGIVRDTYNIPEGAYPRDYTHRDHMVSYGMSGYYNDDGDVYYKGNGTAGNIAYIDNQKIKAEFDSEKGTVIFSVDGVQQPVYVRGINEKVRFFIYICYPYASCTIRSLKKLIAPTTKHVANENAVQW</sequence>
<evidence type="ECO:0000256" key="1">
    <source>
        <dbReference type="SAM" id="MobiDB-lite"/>
    </source>
</evidence>
<reference evidence="2 3" key="1">
    <citation type="submission" date="2019-03" db="EMBL/GenBank/DDBJ databases">
        <title>Single cell metagenomics reveals metabolic interactions within the superorganism composed of flagellate Streblomastix strix and complex community of Bacteroidetes bacteria on its surface.</title>
        <authorList>
            <person name="Treitli S.C."/>
            <person name="Kolisko M."/>
            <person name="Husnik F."/>
            <person name="Keeling P."/>
            <person name="Hampl V."/>
        </authorList>
    </citation>
    <scope>NUCLEOTIDE SEQUENCE [LARGE SCALE GENOMIC DNA]</scope>
    <source>
        <strain evidence="2">ST1C</strain>
    </source>
</reference>
<evidence type="ECO:0000313" key="3">
    <source>
        <dbReference type="Proteomes" id="UP000324800"/>
    </source>
</evidence>
<accession>A0A5J4UP74</accession>
<comment type="caution">
    <text evidence="2">The sequence shown here is derived from an EMBL/GenBank/DDBJ whole genome shotgun (WGS) entry which is preliminary data.</text>
</comment>
<gene>
    <name evidence="2" type="ORF">EZS28_031957</name>
</gene>
<feature type="compositionally biased region" description="Basic and acidic residues" evidence="1">
    <location>
        <begin position="263"/>
        <end position="311"/>
    </location>
</feature>
<dbReference type="SUPFAM" id="SSF48371">
    <property type="entry name" value="ARM repeat"/>
    <property type="match status" value="1"/>
</dbReference>
<protein>
    <submittedName>
        <fullName evidence="2">Uncharacterized protein</fullName>
    </submittedName>
</protein>
<dbReference type="AlphaFoldDB" id="A0A5J4UP74"/>
<dbReference type="InterPro" id="IPR016024">
    <property type="entry name" value="ARM-type_fold"/>
</dbReference>
<dbReference type="InterPro" id="IPR011989">
    <property type="entry name" value="ARM-like"/>
</dbReference>
<name>A0A5J4UP74_9EUKA</name>